<gene>
    <name evidence="1" type="ORF">KC01_LOCUS26260</name>
</gene>
<protein>
    <submittedName>
        <fullName evidence="1">Uncharacterized protein</fullName>
    </submittedName>
</protein>
<evidence type="ECO:0000313" key="2">
    <source>
        <dbReference type="Proteomes" id="UP001497482"/>
    </source>
</evidence>
<dbReference type="EMBL" id="OZ035844">
    <property type="protein sequence ID" value="CAL1597775.1"/>
    <property type="molecule type" value="Genomic_DNA"/>
</dbReference>
<sequence>MYLCGEEEEKFVTSVLLWSRLQATLRPRCCSGPASRPLFSTVTLPWEGETAKNRAEKAKDLELAAWLDNKQHSQMIQREDQETTV</sequence>
<dbReference type="AlphaFoldDB" id="A0AAV2L9D3"/>
<keyword evidence="2" id="KW-1185">Reference proteome</keyword>
<proteinExistence type="predicted"/>
<organism evidence="1 2">
    <name type="scientific">Knipowitschia caucasica</name>
    <name type="common">Caucasian dwarf goby</name>
    <name type="synonym">Pomatoschistus caucasicus</name>
    <dbReference type="NCBI Taxonomy" id="637954"/>
    <lineage>
        <taxon>Eukaryota</taxon>
        <taxon>Metazoa</taxon>
        <taxon>Chordata</taxon>
        <taxon>Craniata</taxon>
        <taxon>Vertebrata</taxon>
        <taxon>Euteleostomi</taxon>
        <taxon>Actinopterygii</taxon>
        <taxon>Neopterygii</taxon>
        <taxon>Teleostei</taxon>
        <taxon>Neoteleostei</taxon>
        <taxon>Acanthomorphata</taxon>
        <taxon>Gobiaria</taxon>
        <taxon>Gobiiformes</taxon>
        <taxon>Gobioidei</taxon>
        <taxon>Gobiidae</taxon>
        <taxon>Gobiinae</taxon>
        <taxon>Knipowitschia</taxon>
    </lineage>
</organism>
<dbReference type="Proteomes" id="UP001497482">
    <property type="component" value="Chromosome 22"/>
</dbReference>
<name>A0AAV2L9D3_KNICA</name>
<reference evidence="1 2" key="1">
    <citation type="submission" date="2024-04" db="EMBL/GenBank/DDBJ databases">
        <authorList>
            <person name="Waldvogel A.-M."/>
            <person name="Schoenle A."/>
        </authorList>
    </citation>
    <scope>NUCLEOTIDE SEQUENCE [LARGE SCALE GENOMIC DNA]</scope>
</reference>
<accession>A0AAV2L9D3</accession>
<evidence type="ECO:0000313" key="1">
    <source>
        <dbReference type="EMBL" id="CAL1597775.1"/>
    </source>
</evidence>